<organism evidence="3 4">
    <name type="scientific">Candidatus Nesterenkonia stercoripullorum</name>
    <dbReference type="NCBI Taxonomy" id="2838701"/>
    <lineage>
        <taxon>Bacteria</taxon>
        <taxon>Bacillati</taxon>
        <taxon>Actinomycetota</taxon>
        <taxon>Actinomycetes</taxon>
        <taxon>Micrococcales</taxon>
        <taxon>Micrococcaceae</taxon>
        <taxon>Nesterenkonia</taxon>
    </lineage>
</organism>
<evidence type="ECO:0000313" key="3">
    <source>
        <dbReference type="EMBL" id="HIW99533.1"/>
    </source>
</evidence>
<dbReference type="Proteomes" id="UP000824151">
    <property type="component" value="Unassembled WGS sequence"/>
</dbReference>
<feature type="transmembrane region" description="Helical" evidence="2">
    <location>
        <begin position="535"/>
        <end position="550"/>
    </location>
</feature>
<feature type="transmembrane region" description="Helical" evidence="2">
    <location>
        <begin position="357"/>
        <end position="376"/>
    </location>
</feature>
<sequence length="671" mass="70035">MEILGPVVMILLVVSGIPLLCGLLVGYFLGKAKGRRLAAAEGAGAASSGQAPHGQYSSGRAVSDDRAPSGQHPYGQAPDHQWTPDQQRMPDHQWPPDRERPEDQQRPVSGTADPATGHVPDSHPAVRHAPVGYGPTSQAPAAHTHAGHAPAGDAALSYPPSSYPHAAYARRPELSAEEREAERKRRESRGINIALYIGGLLLTTAALLFTAAVGDPAVTAWSLAGAFVAFAGGGLALALRSEVLRPAGVALFGTSLALLPILGVPLNEALIGSGLLTWFIISAVGLGVYGYGAVVLDSRVLGYLVIPFLYSSIVAATAVVQWALLWTLVGIIVLSALVQIGMLLAAERVPKVLRIPFGTLHPLVVPAVLFAALLLVDDLHARDYAVLFGVCALQYAMVSALDGPAVRSLVHRLAARVLATLAVVAALIAVEVHGDTAGLVLSAWMALMYIVVSWVPGVSAVASRRYGGALRGSEFFRRDRLAVLLVALCCVLGFQVPLLAQTVLSGRDHAFLGAQVLLTVGVLALAAVSRFLPAALLRVALGAATVLAVFNHPYYALGWALLWLFGEFVVAAPPERARWQRGIGVVAGVAAGLTIGSLAEDPVLGDRMALSFTALLSAGIAAALILVLRAQRSRVQEAWAYLGVFMASGVAGTSVFAIPVPAVPVYFAAVA</sequence>
<feature type="transmembrane region" description="Helical" evidence="2">
    <location>
        <begin position="510"/>
        <end position="528"/>
    </location>
</feature>
<feature type="transmembrane region" description="Helical" evidence="2">
    <location>
        <begin position="481"/>
        <end position="504"/>
    </location>
</feature>
<gene>
    <name evidence="3" type="ORF">H9871_05260</name>
</gene>
<protein>
    <submittedName>
        <fullName evidence="3">Uncharacterized protein</fullName>
    </submittedName>
</protein>
<keyword evidence="2" id="KW-0812">Transmembrane</keyword>
<feature type="transmembrane region" description="Helical" evidence="2">
    <location>
        <begin position="220"/>
        <end position="239"/>
    </location>
</feature>
<feature type="transmembrane region" description="Helical" evidence="2">
    <location>
        <begin position="325"/>
        <end position="345"/>
    </location>
</feature>
<feature type="transmembrane region" description="Helical" evidence="2">
    <location>
        <begin position="269"/>
        <end position="289"/>
    </location>
</feature>
<feature type="transmembrane region" description="Helical" evidence="2">
    <location>
        <begin position="246"/>
        <end position="263"/>
    </location>
</feature>
<keyword evidence="2" id="KW-0472">Membrane</keyword>
<feature type="transmembrane region" description="Helical" evidence="2">
    <location>
        <begin position="640"/>
        <end position="667"/>
    </location>
</feature>
<feature type="transmembrane region" description="Helical" evidence="2">
    <location>
        <begin position="301"/>
        <end position="319"/>
    </location>
</feature>
<dbReference type="AlphaFoldDB" id="A0A9D1US89"/>
<evidence type="ECO:0000313" key="4">
    <source>
        <dbReference type="Proteomes" id="UP000824151"/>
    </source>
</evidence>
<comment type="caution">
    <text evidence="3">The sequence shown here is derived from an EMBL/GenBank/DDBJ whole genome shotgun (WGS) entry which is preliminary data.</text>
</comment>
<reference evidence="3" key="1">
    <citation type="journal article" date="2021" name="PeerJ">
        <title>Extensive microbial diversity within the chicken gut microbiome revealed by metagenomics and culture.</title>
        <authorList>
            <person name="Gilroy R."/>
            <person name="Ravi A."/>
            <person name="Getino M."/>
            <person name="Pursley I."/>
            <person name="Horton D.L."/>
            <person name="Alikhan N.F."/>
            <person name="Baker D."/>
            <person name="Gharbi K."/>
            <person name="Hall N."/>
            <person name="Watson M."/>
            <person name="Adriaenssens E.M."/>
            <person name="Foster-Nyarko E."/>
            <person name="Jarju S."/>
            <person name="Secka A."/>
            <person name="Antonio M."/>
            <person name="Oren A."/>
            <person name="Chaudhuri R.R."/>
            <person name="La Ragione R."/>
            <person name="Hildebrand F."/>
            <person name="Pallen M.J."/>
        </authorList>
    </citation>
    <scope>NUCLEOTIDE SEQUENCE</scope>
    <source>
        <strain evidence="3">ChiHejej3B27-3195</strain>
    </source>
</reference>
<feature type="non-terminal residue" evidence="3">
    <location>
        <position position="671"/>
    </location>
</feature>
<feature type="transmembrane region" description="Helical" evidence="2">
    <location>
        <begin position="382"/>
        <end position="401"/>
    </location>
</feature>
<feature type="transmembrane region" description="Helical" evidence="2">
    <location>
        <begin position="413"/>
        <end position="430"/>
    </location>
</feature>
<accession>A0A9D1US89</accession>
<name>A0A9D1US89_9MICC</name>
<reference evidence="3" key="2">
    <citation type="submission" date="2021-04" db="EMBL/GenBank/DDBJ databases">
        <authorList>
            <person name="Gilroy R."/>
        </authorList>
    </citation>
    <scope>NUCLEOTIDE SEQUENCE</scope>
    <source>
        <strain evidence="3">ChiHejej3B27-3195</strain>
    </source>
</reference>
<dbReference type="EMBL" id="DXGD01000191">
    <property type="protein sequence ID" value="HIW99533.1"/>
    <property type="molecule type" value="Genomic_DNA"/>
</dbReference>
<feature type="transmembrane region" description="Helical" evidence="2">
    <location>
        <begin position="436"/>
        <end position="461"/>
    </location>
</feature>
<feature type="region of interest" description="Disordered" evidence="1">
    <location>
        <begin position="43"/>
        <end position="162"/>
    </location>
</feature>
<evidence type="ECO:0000256" key="1">
    <source>
        <dbReference type="SAM" id="MobiDB-lite"/>
    </source>
</evidence>
<evidence type="ECO:0000256" key="2">
    <source>
        <dbReference type="SAM" id="Phobius"/>
    </source>
</evidence>
<feature type="compositionally biased region" description="Low complexity" evidence="1">
    <location>
        <begin position="139"/>
        <end position="155"/>
    </location>
</feature>
<feature type="transmembrane region" description="Helical" evidence="2">
    <location>
        <begin position="193"/>
        <end position="214"/>
    </location>
</feature>
<feature type="transmembrane region" description="Helical" evidence="2">
    <location>
        <begin position="6"/>
        <end position="29"/>
    </location>
</feature>
<feature type="transmembrane region" description="Helical" evidence="2">
    <location>
        <begin position="610"/>
        <end position="628"/>
    </location>
</feature>
<proteinExistence type="predicted"/>
<feature type="compositionally biased region" description="Basic and acidic residues" evidence="1">
    <location>
        <begin position="88"/>
        <end position="105"/>
    </location>
</feature>
<keyword evidence="2" id="KW-1133">Transmembrane helix</keyword>